<evidence type="ECO:0000313" key="2">
    <source>
        <dbReference type="Proteomes" id="UP001060085"/>
    </source>
</evidence>
<evidence type="ECO:0000313" key="1">
    <source>
        <dbReference type="EMBL" id="KAI5672751.1"/>
    </source>
</evidence>
<gene>
    <name evidence="1" type="ORF">M9H77_13115</name>
</gene>
<proteinExistence type="predicted"/>
<name>A0ACC0BJA5_CATRO</name>
<accession>A0ACC0BJA5</accession>
<sequence>MTVCYHVINATCRVSFFLLSSFFPKNFLHSFPKIFFSFFFVSPPPLLGKSFSSSFYFLPSSYICIFSSSYTFMEEVPVHVHQGPIVPDILTRQHEHRSGLIWSGDHETCFTDLQYRRFGRNLFQCYNTAPCRLLRGDDHTYWSTQHASHVEVWHQWRLRVRDSPAFAVEVLSYPYDEYIRWYQGITRVYIGNPANRDTRSIGYQPAGVEKRMMVHSRVFFFFFCILMHFIYL</sequence>
<reference evidence="2" key="1">
    <citation type="journal article" date="2023" name="Nat. Plants">
        <title>Single-cell RNA sequencing provides a high-resolution roadmap for understanding the multicellular compartmentation of specialized metabolism.</title>
        <authorList>
            <person name="Sun S."/>
            <person name="Shen X."/>
            <person name="Li Y."/>
            <person name="Li Y."/>
            <person name="Wang S."/>
            <person name="Li R."/>
            <person name="Zhang H."/>
            <person name="Shen G."/>
            <person name="Guo B."/>
            <person name="Wei J."/>
            <person name="Xu J."/>
            <person name="St-Pierre B."/>
            <person name="Chen S."/>
            <person name="Sun C."/>
        </authorList>
    </citation>
    <scope>NUCLEOTIDE SEQUENCE [LARGE SCALE GENOMIC DNA]</scope>
</reference>
<dbReference type="EMBL" id="CM044703">
    <property type="protein sequence ID" value="KAI5672751.1"/>
    <property type="molecule type" value="Genomic_DNA"/>
</dbReference>
<keyword evidence="2" id="KW-1185">Reference proteome</keyword>
<comment type="caution">
    <text evidence="1">The sequence shown here is derived from an EMBL/GenBank/DDBJ whole genome shotgun (WGS) entry which is preliminary data.</text>
</comment>
<dbReference type="Proteomes" id="UP001060085">
    <property type="component" value="Linkage Group LG03"/>
</dbReference>
<protein>
    <submittedName>
        <fullName evidence="1">Uncharacterized protein</fullName>
    </submittedName>
</protein>
<organism evidence="1 2">
    <name type="scientific">Catharanthus roseus</name>
    <name type="common">Madagascar periwinkle</name>
    <name type="synonym">Vinca rosea</name>
    <dbReference type="NCBI Taxonomy" id="4058"/>
    <lineage>
        <taxon>Eukaryota</taxon>
        <taxon>Viridiplantae</taxon>
        <taxon>Streptophyta</taxon>
        <taxon>Embryophyta</taxon>
        <taxon>Tracheophyta</taxon>
        <taxon>Spermatophyta</taxon>
        <taxon>Magnoliopsida</taxon>
        <taxon>eudicotyledons</taxon>
        <taxon>Gunneridae</taxon>
        <taxon>Pentapetalae</taxon>
        <taxon>asterids</taxon>
        <taxon>lamiids</taxon>
        <taxon>Gentianales</taxon>
        <taxon>Apocynaceae</taxon>
        <taxon>Rauvolfioideae</taxon>
        <taxon>Vinceae</taxon>
        <taxon>Catharanthinae</taxon>
        <taxon>Catharanthus</taxon>
    </lineage>
</organism>